<dbReference type="RefSeq" id="WP_091189666.1">
    <property type="nucleotide sequence ID" value="NZ_FOVE01000001.1"/>
</dbReference>
<dbReference type="PANTHER" id="PTHR43304:SF1">
    <property type="entry name" value="PAC DOMAIN-CONTAINING PROTEIN"/>
    <property type="match status" value="1"/>
</dbReference>
<proteinExistence type="predicted"/>
<name>A0A1I4V517_9NEIS</name>
<evidence type="ECO:0000256" key="3">
    <source>
        <dbReference type="ARBA" id="ARBA00022553"/>
    </source>
</evidence>
<keyword evidence="8" id="KW-1185">Reference proteome</keyword>
<dbReference type="EMBL" id="FOVE01000001">
    <property type="protein sequence ID" value="SFM96296.1"/>
    <property type="molecule type" value="Genomic_DNA"/>
</dbReference>
<dbReference type="Pfam" id="PF08447">
    <property type="entry name" value="PAS_3"/>
    <property type="match status" value="1"/>
</dbReference>
<keyword evidence="5" id="KW-0418">Kinase</keyword>
<evidence type="ECO:0000256" key="2">
    <source>
        <dbReference type="ARBA" id="ARBA00012438"/>
    </source>
</evidence>
<dbReference type="OrthoDB" id="8864477at2"/>
<dbReference type="EC" id="2.7.13.3" evidence="2"/>
<dbReference type="Gene3D" id="3.30.450.20">
    <property type="entry name" value="PAS domain"/>
    <property type="match status" value="1"/>
</dbReference>
<dbReference type="CDD" id="cd00130">
    <property type="entry name" value="PAS"/>
    <property type="match status" value="1"/>
</dbReference>
<evidence type="ECO:0000256" key="4">
    <source>
        <dbReference type="ARBA" id="ARBA00022679"/>
    </source>
</evidence>
<dbReference type="InterPro" id="IPR013655">
    <property type="entry name" value="PAS_fold_3"/>
</dbReference>
<evidence type="ECO:0000256" key="5">
    <source>
        <dbReference type="ARBA" id="ARBA00022777"/>
    </source>
</evidence>
<keyword evidence="3" id="KW-0597">Phosphoprotein</keyword>
<evidence type="ECO:0000313" key="7">
    <source>
        <dbReference type="EMBL" id="SFM96296.1"/>
    </source>
</evidence>
<dbReference type="STRING" id="83765.SAMN05660284_00128"/>
<dbReference type="InterPro" id="IPR001610">
    <property type="entry name" value="PAC"/>
</dbReference>
<dbReference type="NCBIfam" id="TIGR00229">
    <property type="entry name" value="sensory_box"/>
    <property type="match status" value="1"/>
</dbReference>
<accession>A0A1I4V517</accession>
<evidence type="ECO:0000259" key="6">
    <source>
        <dbReference type="PROSITE" id="PS50112"/>
    </source>
</evidence>
<organism evidence="7 8">
    <name type="scientific">Formivibrio citricus</name>
    <dbReference type="NCBI Taxonomy" id="83765"/>
    <lineage>
        <taxon>Bacteria</taxon>
        <taxon>Pseudomonadati</taxon>
        <taxon>Pseudomonadota</taxon>
        <taxon>Betaproteobacteria</taxon>
        <taxon>Neisseriales</taxon>
        <taxon>Chitinibacteraceae</taxon>
        <taxon>Formivibrio</taxon>
    </lineage>
</organism>
<evidence type="ECO:0000256" key="1">
    <source>
        <dbReference type="ARBA" id="ARBA00000085"/>
    </source>
</evidence>
<dbReference type="AlphaFoldDB" id="A0A1I4V517"/>
<sequence length="150" mass="17428">MNNETADIPDSDSAGTCSSEINAARLEQIINCGPVMIYASRIDEAYGGTYVSANVTDILGHSPADFIHDRDFWKKHIHPDDQEQVLAGLPDIFEHDWYCHDYRFQHANGDWRLMHDECRLIRDQQGNPLEIVGYWVDITRKRHWKNAWPF</sequence>
<feature type="domain" description="PAS" evidence="6">
    <location>
        <begin position="22"/>
        <end position="96"/>
    </location>
</feature>
<dbReference type="Proteomes" id="UP000242869">
    <property type="component" value="Unassembled WGS sequence"/>
</dbReference>
<protein>
    <recommendedName>
        <fullName evidence="2">histidine kinase</fullName>
        <ecNumber evidence="2">2.7.13.3</ecNumber>
    </recommendedName>
</protein>
<evidence type="ECO:0000313" key="8">
    <source>
        <dbReference type="Proteomes" id="UP000242869"/>
    </source>
</evidence>
<dbReference type="GO" id="GO:0004673">
    <property type="term" value="F:protein histidine kinase activity"/>
    <property type="evidence" value="ECO:0007669"/>
    <property type="project" value="UniProtKB-EC"/>
</dbReference>
<dbReference type="SUPFAM" id="SSF55785">
    <property type="entry name" value="PYP-like sensor domain (PAS domain)"/>
    <property type="match status" value="1"/>
</dbReference>
<dbReference type="PROSITE" id="PS50112">
    <property type="entry name" value="PAS"/>
    <property type="match status" value="1"/>
</dbReference>
<dbReference type="InterPro" id="IPR000014">
    <property type="entry name" value="PAS"/>
</dbReference>
<dbReference type="InterPro" id="IPR052162">
    <property type="entry name" value="Sensor_kinase/Photoreceptor"/>
</dbReference>
<keyword evidence="4" id="KW-0808">Transferase</keyword>
<gene>
    <name evidence="7" type="ORF">SAMN05660284_00128</name>
</gene>
<dbReference type="SMART" id="SM00086">
    <property type="entry name" value="PAC"/>
    <property type="match status" value="1"/>
</dbReference>
<comment type="catalytic activity">
    <reaction evidence="1">
        <text>ATP + protein L-histidine = ADP + protein N-phospho-L-histidine.</text>
        <dbReference type="EC" id="2.7.13.3"/>
    </reaction>
</comment>
<dbReference type="InterPro" id="IPR035965">
    <property type="entry name" value="PAS-like_dom_sf"/>
</dbReference>
<dbReference type="PANTHER" id="PTHR43304">
    <property type="entry name" value="PHYTOCHROME-LIKE PROTEIN CPH1"/>
    <property type="match status" value="1"/>
</dbReference>
<reference evidence="8" key="1">
    <citation type="submission" date="2016-10" db="EMBL/GenBank/DDBJ databases">
        <authorList>
            <person name="Varghese N."/>
            <person name="Submissions S."/>
        </authorList>
    </citation>
    <scope>NUCLEOTIDE SEQUENCE [LARGE SCALE GENOMIC DNA]</scope>
    <source>
        <strain evidence="8">DSM 6150</strain>
    </source>
</reference>